<reference evidence="1 2" key="1">
    <citation type="submission" date="2016-12" db="EMBL/GenBank/DDBJ databases">
        <title>The genomes of Aspergillus section Nigri reveals drivers in fungal speciation.</title>
        <authorList>
            <consortium name="DOE Joint Genome Institute"/>
            <person name="Vesth T.C."/>
            <person name="Nybo J."/>
            <person name="Theobald S."/>
            <person name="Brandl J."/>
            <person name="Frisvad J.C."/>
            <person name="Nielsen K.F."/>
            <person name="Lyhne E.K."/>
            <person name="Kogle M.E."/>
            <person name="Kuo A."/>
            <person name="Riley R."/>
            <person name="Clum A."/>
            <person name="Nolan M."/>
            <person name="Lipzen A."/>
            <person name="Salamov A."/>
            <person name="Henrissat B."/>
            <person name="Wiebenga A."/>
            <person name="De Vries R.P."/>
            <person name="Grigoriev I.V."/>
            <person name="Mortensen U.H."/>
            <person name="Andersen M.R."/>
            <person name="Baker S.E."/>
        </authorList>
    </citation>
    <scope>NUCLEOTIDE SEQUENCE [LARGE SCALE GENOMIC DNA]</scope>
    <source>
        <strain evidence="1 2">CBS 115572</strain>
    </source>
</reference>
<dbReference type="RefSeq" id="XP_025471767.1">
    <property type="nucleotide sequence ID" value="XM_025606192.1"/>
</dbReference>
<dbReference type="EMBL" id="MSFK01000003">
    <property type="protein sequence ID" value="PWY95006.1"/>
    <property type="molecule type" value="Genomic_DNA"/>
</dbReference>
<keyword evidence="2" id="KW-1185">Reference proteome</keyword>
<dbReference type="GeneID" id="37108335"/>
<protein>
    <submittedName>
        <fullName evidence="1">Uncharacterized protein</fullName>
    </submittedName>
</protein>
<dbReference type="Proteomes" id="UP000246702">
    <property type="component" value="Unassembled WGS sequence"/>
</dbReference>
<evidence type="ECO:0000313" key="2">
    <source>
        <dbReference type="Proteomes" id="UP000246702"/>
    </source>
</evidence>
<name>A0A317X8S9_9EURO</name>
<dbReference type="AlphaFoldDB" id="A0A317X8S9"/>
<accession>A0A317X8S9</accession>
<gene>
    <name evidence="1" type="ORF">BO94DRAFT_215907</name>
</gene>
<comment type="caution">
    <text evidence="1">The sequence shown here is derived from an EMBL/GenBank/DDBJ whole genome shotgun (WGS) entry which is preliminary data.</text>
</comment>
<organism evidence="1 2">
    <name type="scientific">Aspergillus sclerotioniger CBS 115572</name>
    <dbReference type="NCBI Taxonomy" id="1450535"/>
    <lineage>
        <taxon>Eukaryota</taxon>
        <taxon>Fungi</taxon>
        <taxon>Dikarya</taxon>
        <taxon>Ascomycota</taxon>
        <taxon>Pezizomycotina</taxon>
        <taxon>Eurotiomycetes</taxon>
        <taxon>Eurotiomycetidae</taxon>
        <taxon>Eurotiales</taxon>
        <taxon>Aspergillaceae</taxon>
        <taxon>Aspergillus</taxon>
        <taxon>Aspergillus subgen. Circumdati</taxon>
    </lineage>
</organism>
<sequence>MRIKAEGDACGSWACRGQRAVWSQLATSSEPSLPQKHPTDLRSRHWTWLLSIYVDVLVAQLEPTLANATGSLPPLIGTADPDDRYLDPPIEEPSEFRSLTFSIESKINQHRHFSVGVSGVHSI</sequence>
<evidence type="ECO:0000313" key="1">
    <source>
        <dbReference type="EMBL" id="PWY95006.1"/>
    </source>
</evidence>
<proteinExistence type="predicted"/>